<evidence type="ECO:0000256" key="1">
    <source>
        <dbReference type="ARBA" id="ARBA00009437"/>
    </source>
</evidence>
<evidence type="ECO:0000313" key="7">
    <source>
        <dbReference type="Proteomes" id="UP000237682"/>
    </source>
</evidence>
<keyword evidence="2" id="KW-0805">Transcription regulation</keyword>
<dbReference type="InterPro" id="IPR058163">
    <property type="entry name" value="LysR-type_TF_proteobact-type"/>
</dbReference>
<dbReference type="PANTHER" id="PTHR30537:SF5">
    <property type="entry name" value="HTH-TYPE TRANSCRIPTIONAL ACTIVATOR TTDR-RELATED"/>
    <property type="match status" value="1"/>
</dbReference>
<dbReference type="OrthoDB" id="9786526at2"/>
<evidence type="ECO:0000313" key="6">
    <source>
        <dbReference type="EMBL" id="PRH85793.1"/>
    </source>
</evidence>
<dbReference type="Pfam" id="PF00126">
    <property type="entry name" value="HTH_1"/>
    <property type="match status" value="1"/>
</dbReference>
<dbReference type="GO" id="GO:0043565">
    <property type="term" value="F:sequence-specific DNA binding"/>
    <property type="evidence" value="ECO:0007669"/>
    <property type="project" value="TreeGrafter"/>
</dbReference>
<dbReference type="FunFam" id="3.40.190.290:FF:000001">
    <property type="entry name" value="Transcriptional regulator, LysR family"/>
    <property type="match status" value="1"/>
</dbReference>
<dbReference type="EMBL" id="PUEJ01000007">
    <property type="protein sequence ID" value="PRH85793.1"/>
    <property type="molecule type" value="Genomic_DNA"/>
</dbReference>
<dbReference type="Gene3D" id="3.40.190.290">
    <property type="match status" value="1"/>
</dbReference>
<feature type="domain" description="HTH lysR-type" evidence="5">
    <location>
        <begin position="1"/>
        <end position="59"/>
    </location>
</feature>
<evidence type="ECO:0000259" key="5">
    <source>
        <dbReference type="PROSITE" id="PS50931"/>
    </source>
</evidence>
<evidence type="ECO:0000256" key="4">
    <source>
        <dbReference type="ARBA" id="ARBA00023163"/>
    </source>
</evidence>
<reference evidence="6 7" key="1">
    <citation type="submission" date="2018-02" db="EMBL/GenBank/DDBJ databases">
        <title>Whole genome sequencing of endophytic bacterium.</title>
        <authorList>
            <person name="Eedara R."/>
            <person name="Podile A.R."/>
        </authorList>
    </citation>
    <scope>NUCLEOTIDE SEQUENCE [LARGE SCALE GENOMIC DNA]</scope>
    <source>
        <strain evidence="6 7">RP1T</strain>
    </source>
</reference>
<keyword evidence="3" id="KW-0238">DNA-binding</keyword>
<dbReference type="CDD" id="cd08477">
    <property type="entry name" value="PBP2_CrgA_like_8"/>
    <property type="match status" value="1"/>
</dbReference>
<comment type="caution">
    <text evidence="6">The sequence shown here is derived from an EMBL/GenBank/DDBJ whole genome shotgun (WGS) entry which is preliminary data.</text>
</comment>
<dbReference type="InterPro" id="IPR005119">
    <property type="entry name" value="LysR_subst-bd"/>
</dbReference>
<gene>
    <name evidence="6" type="ORF">C5L14_19770</name>
</gene>
<dbReference type="InterPro" id="IPR036388">
    <property type="entry name" value="WH-like_DNA-bd_sf"/>
</dbReference>
<dbReference type="SUPFAM" id="SSF53850">
    <property type="entry name" value="Periplasmic binding protein-like II"/>
    <property type="match status" value="1"/>
</dbReference>
<comment type="similarity">
    <text evidence="1">Belongs to the LysR transcriptional regulatory family.</text>
</comment>
<protein>
    <submittedName>
        <fullName evidence="6">LysR family transcriptional regulator</fullName>
    </submittedName>
</protein>
<keyword evidence="4" id="KW-0804">Transcription</keyword>
<dbReference type="Proteomes" id="UP000237682">
    <property type="component" value="Unassembled WGS sequence"/>
</dbReference>
<dbReference type="InterPro" id="IPR000847">
    <property type="entry name" value="LysR_HTH_N"/>
</dbReference>
<dbReference type="Gene3D" id="1.10.10.10">
    <property type="entry name" value="Winged helix-like DNA-binding domain superfamily/Winged helix DNA-binding domain"/>
    <property type="match status" value="1"/>
</dbReference>
<sequence>MDRFTSMAVFAKAVEAGSFSAAGNALSMSSQMVGKHVRLLEDHLGVQLINRTTRRQSVTEIGRSYYERVRTILAEVEAAEVLAAETRATPRGRIRVNAPVTFGAHELANVLPDYLAAHPEVDVELSLSDRVVDLVDEGYDAVFRVGPLADSSLIARPLRPMTFTVCAAPAYLAVHGHPARPADLQNHESLGFMHGNTRDQWRFAGPDGLETVELSYRFLANNGQALLTAALAGLGIMLQPSSLVLSEIEAGRLVRLLPDYEPPPRVMHILYAPDRRITPKLRSFVDFALARFG</sequence>
<dbReference type="GO" id="GO:0003700">
    <property type="term" value="F:DNA-binding transcription factor activity"/>
    <property type="evidence" value="ECO:0007669"/>
    <property type="project" value="InterPro"/>
</dbReference>
<accession>A0A2S9Q8W4</accession>
<keyword evidence="7" id="KW-1185">Reference proteome</keyword>
<dbReference type="FunFam" id="1.10.10.10:FF:000001">
    <property type="entry name" value="LysR family transcriptional regulator"/>
    <property type="match status" value="1"/>
</dbReference>
<name>A0A2S9Q8W4_9HYPH</name>
<dbReference type="PANTHER" id="PTHR30537">
    <property type="entry name" value="HTH-TYPE TRANSCRIPTIONAL REGULATOR"/>
    <property type="match status" value="1"/>
</dbReference>
<organism evidence="6 7">
    <name type="scientific">Labrys okinawensis</name>
    <dbReference type="NCBI Taxonomy" id="346911"/>
    <lineage>
        <taxon>Bacteria</taxon>
        <taxon>Pseudomonadati</taxon>
        <taxon>Pseudomonadota</taxon>
        <taxon>Alphaproteobacteria</taxon>
        <taxon>Hyphomicrobiales</taxon>
        <taxon>Xanthobacteraceae</taxon>
        <taxon>Labrys</taxon>
    </lineage>
</organism>
<dbReference type="GO" id="GO:0006351">
    <property type="term" value="P:DNA-templated transcription"/>
    <property type="evidence" value="ECO:0007669"/>
    <property type="project" value="TreeGrafter"/>
</dbReference>
<evidence type="ECO:0000256" key="3">
    <source>
        <dbReference type="ARBA" id="ARBA00023125"/>
    </source>
</evidence>
<dbReference type="AlphaFoldDB" id="A0A2S9Q8W4"/>
<dbReference type="Pfam" id="PF03466">
    <property type="entry name" value="LysR_substrate"/>
    <property type="match status" value="1"/>
</dbReference>
<proteinExistence type="inferred from homology"/>
<dbReference type="SUPFAM" id="SSF46785">
    <property type="entry name" value="Winged helix' DNA-binding domain"/>
    <property type="match status" value="1"/>
</dbReference>
<evidence type="ECO:0000256" key="2">
    <source>
        <dbReference type="ARBA" id="ARBA00023015"/>
    </source>
</evidence>
<dbReference type="PROSITE" id="PS50931">
    <property type="entry name" value="HTH_LYSR"/>
    <property type="match status" value="1"/>
</dbReference>
<dbReference type="InterPro" id="IPR036390">
    <property type="entry name" value="WH_DNA-bd_sf"/>
</dbReference>